<evidence type="ECO:0000256" key="3">
    <source>
        <dbReference type="ARBA" id="ARBA00012865"/>
    </source>
</evidence>
<dbReference type="STRING" id="264198.Reut_A1684"/>
<keyword evidence="4 6" id="KW-0378">Hydrolase</keyword>
<evidence type="ECO:0000256" key="2">
    <source>
        <dbReference type="ARBA" id="ARBA00009009"/>
    </source>
</evidence>
<organism evidence="8">
    <name type="scientific">Cupriavidus pinatubonensis (strain JMP 134 / LMG 1197)</name>
    <name type="common">Cupriavidus necator (strain JMP 134)</name>
    <dbReference type="NCBI Taxonomy" id="264198"/>
    <lineage>
        <taxon>Bacteria</taxon>
        <taxon>Pseudomonadati</taxon>
        <taxon>Pseudomonadota</taxon>
        <taxon>Betaproteobacteria</taxon>
        <taxon>Burkholderiales</taxon>
        <taxon>Burkholderiaceae</taxon>
        <taxon>Cupriavidus</taxon>
    </lineage>
</organism>
<dbReference type="GO" id="GO:0030655">
    <property type="term" value="P:beta-lactam antibiotic catabolic process"/>
    <property type="evidence" value="ECO:0007669"/>
    <property type="project" value="InterPro"/>
</dbReference>
<evidence type="ECO:0000259" key="7">
    <source>
        <dbReference type="Pfam" id="PF13354"/>
    </source>
</evidence>
<dbReference type="PROSITE" id="PS00146">
    <property type="entry name" value="BETA_LACTAMASE_A"/>
    <property type="match status" value="1"/>
</dbReference>
<dbReference type="Gene3D" id="3.40.710.10">
    <property type="entry name" value="DD-peptidase/beta-lactamase superfamily"/>
    <property type="match status" value="1"/>
</dbReference>
<accession>Q470Y4</accession>
<comment type="catalytic activity">
    <reaction evidence="1 6">
        <text>a beta-lactam + H2O = a substituted beta-amino acid</text>
        <dbReference type="Rhea" id="RHEA:20401"/>
        <dbReference type="ChEBI" id="CHEBI:15377"/>
        <dbReference type="ChEBI" id="CHEBI:35627"/>
        <dbReference type="ChEBI" id="CHEBI:140347"/>
        <dbReference type="EC" id="3.5.2.6"/>
    </reaction>
</comment>
<evidence type="ECO:0000256" key="5">
    <source>
        <dbReference type="ARBA" id="ARBA00023251"/>
    </source>
</evidence>
<dbReference type="eggNOG" id="COG2367">
    <property type="taxonomic scope" value="Bacteria"/>
</dbReference>
<sequence length="312" mass="32968">MLASRQTVRMPGWHSPSLPMLPSRTRRTLLLAAAAAPFASACASSARSTTPDAESRLATLERSAGGRLGVFARHTGDSRQVRHRAEERFPFCSTFKVILAGAVLQRSAGAPGLLDEHVRYTRQDLVAYSPITEKHVADGMTIAQLCAAAIQYSDNGAANLLMHRLGGPAAVTGFARSIGDQTFRLDRWETELNTAIPGDPRDTSTPAAMAASLQALALDGALPPVQRNQLQAWLRGNTTGAARIQAGMPAGWQIGDKTGSGDYGTTNDIAVLWPLAGAPIVVAIYFTQAAPDAKWSNETIASAARIALSALG</sequence>
<dbReference type="PANTHER" id="PTHR35333:SF3">
    <property type="entry name" value="BETA-LACTAMASE-TYPE TRANSPEPTIDASE FOLD CONTAINING PROTEIN"/>
    <property type="match status" value="1"/>
</dbReference>
<evidence type="ECO:0000256" key="1">
    <source>
        <dbReference type="ARBA" id="ARBA00001526"/>
    </source>
</evidence>
<dbReference type="GO" id="GO:0008800">
    <property type="term" value="F:beta-lactamase activity"/>
    <property type="evidence" value="ECO:0007669"/>
    <property type="project" value="UniProtKB-UniRule"/>
</dbReference>
<protein>
    <recommendedName>
        <fullName evidence="3 6">Beta-lactamase</fullName>
        <ecNumber evidence="3 6">3.5.2.6</ecNumber>
    </recommendedName>
</protein>
<dbReference type="Pfam" id="PF13354">
    <property type="entry name" value="Beta-lactamase2"/>
    <property type="match status" value="1"/>
</dbReference>
<gene>
    <name evidence="8" type="ordered locus">Reut_A1684</name>
</gene>
<dbReference type="GO" id="GO:0046677">
    <property type="term" value="P:response to antibiotic"/>
    <property type="evidence" value="ECO:0007669"/>
    <property type="project" value="UniProtKB-UniRule"/>
</dbReference>
<dbReference type="SUPFAM" id="SSF56601">
    <property type="entry name" value="beta-lactamase/transpeptidase-like"/>
    <property type="match status" value="1"/>
</dbReference>
<evidence type="ECO:0000256" key="4">
    <source>
        <dbReference type="ARBA" id="ARBA00022801"/>
    </source>
</evidence>
<dbReference type="InterPro" id="IPR023650">
    <property type="entry name" value="Beta-lactam_class-A_AS"/>
</dbReference>
<evidence type="ECO:0000313" key="8">
    <source>
        <dbReference type="EMBL" id="AAZ61049.1"/>
    </source>
</evidence>
<dbReference type="KEGG" id="reu:Reut_A1684"/>
<evidence type="ECO:0000256" key="6">
    <source>
        <dbReference type="RuleBase" id="RU361140"/>
    </source>
</evidence>
<dbReference type="PANTHER" id="PTHR35333">
    <property type="entry name" value="BETA-LACTAMASE"/>
    <property type="match status" value="1"/>
</dbReference>
<dbReference type="InterPro" id="IPR000871">
    <property type="entry name" value="Beta-lactam_class-A"/>
</dbReference>
<dbReference type="PRINTS" id="PR00118">
    <property type="entry name" value="BLACTAMASEA"/>
</dbReference>
<dbReference type="HOGENOM" id="CLU_031960_6_0_4"/>
<dbReference type="AlphaFoldDB" id="Q470Y4"/>
<dbReference type="InterPro" id="IPR012338">
    <property type="entry name" value="Beta-lactam/transpept-like"/>
</dbReference>
<comment type="similarity">
    <text evidence="2 6">Belongs to the class-A beta-lactamase family.</text>
</comment>
<keyword evidence="5 6" id="KW-0046">Antibiotic resistance</keyword>
<reference evidence="8" key="1">
    <citation type="submission" date="2005-08" db="EMBL/GenBank/DDBJ databases">
        <title>Complete sequence of Chromosome1 of Ralstonia eutropha JMP134.</title>
        <authorList>
            <person name="Copeland A."/>
            <person name="Lucas S."/>
            <person name="Lapidus A."/>
            <person name="Barry K."/>
            <person name="Detter J.C."/>
            <person name="Glavina T."/>
            <person name="Hammon N."/>
            <person name="Israni S."/>
            <person name="Pitluck S."/>
            <person name="Goltsman E."/>
            <person name="Martinez M."/>
            <person name="Schmutz J."/>
            <person name="Larimer F."/>
            <person name="Land M."/>
            <person name="Lykidis A."/>
            <person name="Richardson P."/>
        </authorList>
    </citation>
    <scope>NUCLEOTIDE SEQUENCE</scope>
    <source>
        <strain evidence="8">JMP134</strain>
    </source>
</reference>
<name>Q470Y4_CUPPJ</name>
<dbReference type="EC" id="3.5.2.6" evidence="3 6"/>
<dbReference type="NCBIfam" id="NF033103">
    <property type="entry name" value="bla_class_A"/>
    <property type="match status" value="1"/>
</dbReference>
<dbReference type="InterPro" id="IPR045155">
    <property type="entry name" value="Beta-lactam_cat"/>
</dbReference>
<proteinExistence type="inferred from homology"/>
<feature type="domain" description="Beta-lactamase class A catalytic" evidence="7">
    <location>
        <begin position="69"/>
        <end position="285"/>
    </location>
</feature>
<dbReference type="EMBL" id="CP000090">
    <property type="protein sequence ID" value="AAZ61049.1"/>
    <property type="molecule type" value="Genomic_DNA"/>
</dbReference>